<comment type="caution">
    <text evidence="2">The sequence shown here is derived from an EMBL/GenBank/DDBJ whole genome shotgun (WGS) entry which is preliminary data.</text>
</comment>
<name>A0A9P3G072_9APHY</name>
<evidence type="ECO:0000313" key="2">
    <source>
        <dbReference type="EMBL" id="GJE85324.1"/>
    </source>
</evidence>
<sequence>MSDSSSDDWDPSVVSQFYTSNLVQTAASALVCYEYLITITDEINVVWLRKFSPVSVLLVSTRWAILIETILELLPAAPDLQANLDSHADMCPAGDGTSGTLLCTTCFRNLGAERSAFRDRTCPRPHPACHKHLHLGEIELSLPPSPVRHLHAITQHIGRDLHLQWST</sequence>
<evidence type="ECO:0000313" key="3">
    <source>
        <dbReference type="Proteomes" id="UP000703269"/>
    </source>
</evidence>
<dbReference type="OrthoDB" id="2745134at2759"/>
<dbReference type="Proteomes" id="UP000703269">
    <property type="component" value="Unassembled WGS sequence"/>
</dbReference>
<organism evidence="2 3">
    <name type="scientific">Phanerochaete sordida</name>
    <dbReference type="NCBI Taxonomy" id="48140"/>
    <lineage>
        <taxon>Eukaryota</taxon>
        <taxon>Fungi</taxon>
        <taxon>Dikarya</taxon>
        <taxon>Basidiomycota</taxon>
        <taxon>Agaricomycotina</taxon>
        <taxon>Agaricomycetes</taxon>
        <taxon>Polyporales</taxon>
        <taxon>Phanerochaetaceae</taxon>
        <taxon>Phanerochaete</taxon>
    </lineage>
</organism>
<dbReference type="Pfam" id="PF20151">
    <property type="entry name" value="DUF6533"/>
    <property type="match status" value="1"/>
</dbReference>
<evidence type="ECO:0000259" key="1">
    <source>
        <dbReference type="Pfam" id="PF20151"/>
    </source>
</evidence>
<dbReference type="AlphaFoldDB" id="A0A9P3G072"/>
<dbReference type="InterPro" id="IPR045340">
    <property type="entry name" value="DUF6533"/>
</dbReference>
<keyword evidence="3" id="KW-1185">Reference proteome</keyword>
<protein>
    <recommendedName>
        <fullName evidence="1">DUF6533 domain-containing protein</fullName>
    </recommendedName>
</protein>
<feature type="domain" description="DUF6533" evidence="1">
    <location>
        <begin position="23"/>
        <end position="67"/>
    </location>
</feature>
<accession>A0A9P3G072</accession>
<proteinExistence type="predicted"/>
<dbReference type="EMBL" id="BPQB01000002">
    <property type="protein sequence ID" value="GJE85324.1"/>
    <property type="molecule type" value="Genomic_DNA"/>
</dbReference>
<reference evidence="2 3" key="1">
    <citation type="submission" date="2021-08" db="EMBL/GenBank/DDBJ databases">
        <title>Draft Genome Sequence of Phanerochaete sordida strain YK-624.</title>
        <authorList>
            <person name="Mori T."/>
            <person name="Dohra H."/>
            <person name="Suzuki T."/>
            <person name="Kawagishi H."/>
            <person name="Hirai H."/>
        </authorList>
    </citation>
    <scope>NUCLEOTIDE SEQUENCE [LARGE SCALE GENOMIC DNA]</scope>
    <source>
        <strain evidence="2 3">YK-624</strain>
    </source>
</reference>
<gene>
    <name evidence="2" type="ORF">PsYK624_014030</name>
</gene>